<evidence type="ECO:0000313" key="3">
    <source>
        <dbReference type="EnsemblMetazoa" id="CLYHEMP021735.1"/>
    </source>
</evidence>
<dbReference type="Proteomes" id="UP000594262">
    <property type="component" value="Unplaced"/>
</dbReference>
<feature type="compositionally biased region" description="Basic and acidic residues" evidence="1">
    <location>
        <begin position="1"/>
        <end position="11"/>
    </location>
</feature>
<reference evidence="3" key="1">
    <citation type="submission" date="2021-01" db="UniProtKB">
        <authorList>
            <consortium name="EnsemblMetazoa"/>
        </authorList>
    </citation>
    <scope>IDENTIFICATION</scope>
</reference>
<dbReference type="PANTHER" id="PTHR10334">
    <property type="entry name" value="CYSTEINE-RICH SECRETORY PROTEIN-RELATED"/>
    <property type="match status" value="1"/>
</dbReference>
<accession>A0A7M5XFW1</accession>
<dbReference type="SMART" id="SM00198">
    <property type="entry name" value="SCP"/>
    <property type="match status" value="1"/>
</dbReference>
<feature type="compositionally biased region" description="Low complexity" evidence="1">
    <location>
        <begin position="82"/>
        <end position="156"/>
    </location>
</feature>
<dbReference type="EnsemblMetazoa" id="CLYHEMT021735.1">
    <property type="protein sequence ID" value="CLYHEMP021735.1"/>
    <property type="gene ID" value="CLYHEMG021735"/>
</dbReference>
<protein>
    <recommendedName>
        <fullName evidence="2">SCP domain-containing protein</fullName>
    </recommendedName>
</protein>
<feature type="region of interest" description="Disordered" evidence="1">
    <location>
        <begin position="1"/>
        <end position="20"/>
    </location>
</feature>
<dbReference type="InterPro" id="IPR034113">
    <property type="entry name" value="SCP_GAPR1-like"/>
</dbReference>
<organism evidence="3 4">
    <name type="scientific">Clytia hemisphaerica</name>
    <dbReference type="NCBI Taxonomy" id="252671"/>
    <lineage>
        <taxon>Eukaryota</taxon>
        <taxon>Metazoa</taxon>
        <taxon>Cnidaria</taxon>
        <taxon>Hydrozoa</taxon>
        <taxon>Hydroidolina</taxon>
        <taxon>Leptothecata</taxon>
        <taxon>Obeliida</taxon>
        <taxon>Clytiidae</taxon>
        <taxon>Clytia</taxon>
    </lineage>
</organism>
<feature type="region of interest" description="Disordered" evidence="1">
    <location>
        <begin position="200"/>
        <end position="228"/>
    </location>
</feature>
<evidence type="ECO:0000313" key="4">
    <source>
        <dbReference type="Proteomes" id="UP000594262"/>
    </source>
</evidence>
<dbReference type="InterPro" id="IPR035940">
    <property type="entry name" value="CAP_sf"/>
</dbReference>
<dbReference type="AlphaFoldDB" id="A0A7M5XFW1"/>
<dbReference type="InterPro" id="IPR001283">
    <property type="entry name" value="CRISP-related"/>
</dbReference>
<dbReference type="InterPro" id="IPR014044">
    <property type="entry name" value="CAP_dom"/>
</dbReference>
<feature type="region of interest" description="Disordered" evidence="1">
    <location>
        <begin position="32"/>
        <end position="164"/>
    </location>
</feature>
<dbReference type="OrthoDB" id="337038at2759"/>
<dbReference type="CDD" id="cd05382">
    <property type="entry name" value="CAP_GAPR1-like"/>
    <property type="match status" value="1"/>
</dbReference>
<evidence type="ECO:0000259" key="2">
    <source>
        <dbReference type="SMART" id="SM00198"/>
    </source>
</evidence>
<proteinExistence type="predicted"/>
<feature type="compositionally biased region" description="Low complexity" evidence="1">
    <location>
        <begin position="41"/>
        <end position="52"/>
    </location>
</feature>
<name>A0A7M5XFW1_9CNID</name>
<dbReference type="SUPFAM" id="SSF55797">
    <property type="entry name" value="PR-1-like"/>
    <property type="match status" value="1"/>
</dbReference>
<sequence length="448" mass="50798">VREQQSEEKQLVLKPNKHSSLNQNIIITTTCCHGNEKPSEKPTTTSTETTKTSPHKKPSPTFIVPSEEPTISSTTINIPMKSTTSSSTKLSQLLTTRSSTTNQPPSTTTTLPSSKTTTITASKMTKVPTSSPTKTTAATLSKNTPATTSPTISTTARETSKTTIRQISKTTHETHATFTTTTAPSVRFITPTTLHELKKLDQDKDDEEDDHHEILGKEKDEEEGEEENINHVEIKQKEFSKIIHKEKLRGFKRIMLDEAFCYYTHNYLRNLHGVPPLRWESRLAKGARQWAAHLAHNVHEMEHSRNENYRENIHEYDGSDETCGVLDALHSWYQTIKLFDYNNFIFDREKNYMSLMFMLMIWDDSTRIGCGVAEDKAAQKIFVVVRYAPTFFDKSPGNLRNHIKPPLDLICEKIDSSNITIPSIDDLATHIPPRYQKDIGQVKCSNHK</sequence>
<dbReference type="Gene3D" id="3.40.33.10">
    <property type="entry name" value="CAP"/>
    <property type="match status" value="1"/>
</dbReference>
<feature type="compositionally biased region" description="Polar residues" evidence="1">
    <location>
        <begin position="69"/>
        <end position="81"/>
    </location>
</feature>
<keyword evidence="4" id="KW-1185">Reference proteome</keyword>
<evidence type="ECO:0000256" key="1">
    <source>
        <dbReference type="SAM" id="MobiDB-lite"/>
    </source>
</evidence>
<feature type="domain" description="SCP" evidence="2">
    <location>
        <begin position="256"/>
        <end position="401"/>
    </location>
</feature>
<dbReference type="Pfam" id="PF00188">
    <property type="entry name" value="CAP"/>
    <property type="match status" value="1"/>
</dbReference>